<feature type="transmembrane region" description="Helical" evidence="17">
    <location>
        <begin position="237"/>
        <end position="263"/>
    </location>
</feature>
<feature type="binding site" evidence="16">
    <location>
        <position position="335"/>
    </location>
    <ligand>
        <name>ATP</name>
        <dbReference type="ChEBI" id="CHEBI:30616"/>
    </ligand>
</feature>
<proteinExistence type="predicted"/>
<keyword evidence="6 18" id="KW-0732">Signal</keyword>
<keyword evidence="3" id="KW-0723">Serine/threonine-protein kinase</keyword>
<dbReference type="PROSITE" id="PS50011">
    <property type="entry name" value="PROTEIN_KINASE_DOM"/>
    <property type="match status" value="1"/>
</dbReference>
<evidence type="ECO:0000256" key="7">
    <source>
        <dbReference type="ARBA" id="ARBA00022741"/>
    </source>
</evidence>
<evidence type="ECO:0000256" key="13">
    <source>
        <dbReference type="ARBA" id="ARBA00023180"/>
    </source>
</evidence>
<keyword evidence="4" id="KW-0808">Transferase</keyword>
<evidence type="ECO:0000256" key="8">
    <source>
        <dbReference type="ARBA" id="ARBA00022777"/>
    </source>
</evidence>
<dbReference type="FunFam" id="3.30.200.20:FF:000492">
    <property type="entry name" value="probable receptor-like protein kinase At1g11050"/>
    <property type="match status" value="1"/>
</dbReference>
<feature type="chain" id="PRO_5022901222" description="non-specific serine/threonine protein kinase" evidence="18">
    <location>
        <begin position="22"/>
        <end position="638"/>
    </location>
</feature>
<dbReference type="EC" id="2.7.11.1" evidence="2"/>
<comment type="catalytic activity">
    <reaction evidence="14">
        <text>L-threonyl-[protein] + ATP = O-phospho-L-threonyl-[protein] + ADP + H(+)</text>
        <dbReference type="Rhea" id="RHEA:46608"/>
        <dbReference type="Rhea" id="RHEA-COMP:11060"/>
        <dbReference type="Rhea" id="RHEA-COMP:11605"/>
        <dbReference type="ChEBI" id="CHEBI:15378"/>
        <dbReference type="ChEBI" id="CHEBI:30013"/>
        <dbReference type="ChEBI" id="CHEBI:30616"/>
        <dbReference type="ChEBI" id="CHEBI:61977"/>
        <dbReference type="ChEBI" id="CHEBI:456216"/>
        <dbReference type="EC" id="2.7.11.1"/>
    </reaction>
</comment>
<keyword evidence="13" id="KW-0325">Glycoprotein</keyword>
<accession>A0A5B6ZMF2</accession>
<dbReference type="SUPFAM" id="SSF56112">
    <property type="entry name" value="Protein kinase-like (PK-like)"/>
    <property type="match status" value="1"/>
</dbReference>
<keyword evidence="9 16" id="KW-0067">ATP-binding</keyword>
<evidence type="ECO:0000256" key="18">
    <source>
        <dbReference type="SAM" id="SignalP"/>
    </source>
</evidence>
<dbReference type="GO" id="GO:0004674">
    <property type="term" value="F:protein serine/threonine kinase activity"/>
    <property type="evidence" value="ECO:0007669"/>
    <property type="project" value="UniProtKB-KW"/>
</dbReference>
<evidence type="ECO:0000256" key="11">
    <source>
        <dbReference type="ARBA" id="ARBA00023136"/>
    </source>
</evidence>
<dbReference type="InterPro" id="IPR017441">
    <property type="entry name" value="Protein_kinase_ATP_BS"/>
</dbReference>
<evidence type="ECO:0000256" key="2">
    <source>
        <dbReference type="ARBA" id="ARBA00012513"/>
    </source>
</evidence>
<dbReference type="Gene3D" id="1.10.510.10">
    <property type="entry name" value="Transferase(Phosphotransferase) domain 1"/>
    <property type="match status" value="1"/>
</dbReference>
<evidence type="ECO:0000256" key="16">
    <source>
        <dbReference type="PROSITE-ProRule" id="PRU10141"/>
    </source>
</evidence>
<keyword evidence="7 16" id="KW-0547">Nucleotide-binding</keyword>
<name>A0A5B6ZMF2_DAVIN</name>
<keyword evidence="10 17" id="KW-1133">Transmembrane helix</keyword>
<evidence type="ECO:0000256" key="1">
    <source>
        <dbReference type="ARBA" id="ARBA00004479"/>
    </source>
</evidence>
<protein>
    <recommendedName>
        <fullName evidence="2">non-specific serine/threonine protein kinase</fullName>
        <ecNumber evidence="2">2.7.11.1</ecNumber>
    </recommendedName>
</protein>
<dbReference type="Pfam" id="PF19160">
    <property type="entry name" value="SPARK"/>
    <property type="match status" value="1"/>
</dbReference>
<dbReference type="PANTHER" id="PTHR47989:SF58">
    <property type="entry name" value="PROTEIN KINASE DOMAIN-CONTAINING PROTEIN"/>
    <property type="match status" value="1"/>
</dbReference>
<dbReference type="GO" id="GO:0016020">
    <property type="term" value="C:membrane"/>
    <property type="evidence" value="ECO:0007669"/>
    <property type="project" value="UniProtKB-SubCell"/>
</dbReference>
<feature type="signal peptide" evidence="18">
    <location>
        <begin position="1"/>
        <end position="21"/>
    </location>
</feature>
<dbReference type="Pfam" id="PF00069">
    <property type="entry name" value="Pkinase"/>
    <property type="match status" value="1"/>
</dbReference>
<evidence type="ECO:0000256" key="12">
    <source>
        <dbReference type="ARBA" id="ARBA00023170"/>
    </source>
</evidence>
<dbReference type="SMART" id="SM00220">
    <property type="entry name" value="S_TKc"/>
    <property type="match status" value="1"/>
</dbReference>
<evidence type="ECO:0000256" key="17">
    <source>
        <dbReference type="SAM" id="Phobius"/>
    </source>
</evidence>
<dbReference type="InterPro" id="IPR043891">
    <property type="entry name" value="SPARK"/>
</dbReference>
<evidence type="ECO:0000256" key="4">
    <source>
        <dbReference type="ARBA" id="ARBA00022679"/>
    </source>
</evidence>
<dbReference type="Gene3D" id="3.30.200.20">
    <property type="entry name" value="Phosphorylase Kinase, domain 1"/>
    <property type="match status" value="1"/>
</dbReference>
<keyword evidence="12" id="KW-0675">Receptor</keyword>
<evidence type="ECO:0000256" key="10">
    <source>
        <dbReference type="ARBA" id="ARBA00022989"/>
    </source>
</evidence>
<dbReference type="FunFam" id="1.10.510.10:FF:000287">
    <property type="entry name" value="probable LRR receptor-like serine/threonine-protein kinase RKF3"/>
    <property type="match status" value="1"/>
</dbReference>
<evidence type="ECO:0000256" key="5">
    <source>
        <dbReference type="ARBA" id="ARBA00022692"/>
    </source>
</evidence>
<evidence type="ECO:0000256" key="14">
    <source>
        <dbReference type="ARBA" id="ARBA00047899"/>
    </source>
</evidence>
<evidence type="ECO:0000256" key="6">
    <source>
        <dbReference type="ARBA" id="ARBA00022729"/>
    </source>
</evidence>
<dbReference type="InterPro" id="IPR008271">
    <property type="entry name" value="Ser/Thr_kinase_AS"/>
</dbReference>
<dbReference type="PROSITE" id="PS00107">
    <property type="entry name" value="PROTEIN_KINASE_ATP"/>
    <property type="match status" value="1"/>
</dbReference>
<evidence type="ECO:0000259" key="19">
    <source>
        <dbReference type="PROSITE" id="PS50011"/>
    </source>
</evidence>
<dbReference type="PANTHER" id="PTHR47989">
    <property type="entry name" value="OS01G0750732 PROTEIN"/>
    <property type="match status" value="1"/>
</dbReference>
<sequence>MKPGLVFLSLLSLSILSPTTASSAPNTSTCPLDLGYVLRIPWATSYCQTQPPQITNTSTPTANRGQCCQTILSLFGVALSQYLKQTSLFNLPDLPTSISCLSDFQSKLNSLSLPSNLTSLCFDPLQFVITPNVCASIESTQDWFSKLGPSTPLDTACRPDLTDLTSCDRCVAAGFQVQADLIAIDGNKSHSTDCFYFSILYAAGIANQFGPENTGTLSCVFGLPITTGSGSASKKHLALVFGLTGASVAVLVMSCLLGLYFWWDRKWRKKGHEMFDLEVSGSRPRMRPNTVSIWFKIDELERATDNFSQKNFIGRGGFGMVYKGTLSDGTVVAVKNVIESDFQGNAEFCNEVEIISNLKHRNLVPLRGCCVTEDDEENEERGGQRYLVYDYMLNGNLDDHLFISSGIGKQPLTWPQRKSIILDVAKGLAYLHYGVKPGIYHRDIKATNILLDGDMRARVADFGLAKQSREGQSHLTTRVAGTHGYLAPEYALYGQLTEKSDVYSFGVVVLEIMCGRKALDLSSHAFLVTDWAWSLVKAGKIEEALDASLLRDEDFANSNPKGIMERFVHVGILCAHVMVALRPTILDAIKMLEGDVEVPAIRDRPTPLGHPSFYGNGNTFSISPALSGPKLHTGDMLR</sequence>
<dbReference type="AlphaFoldDB" id="A0A5B6ZMF2"/>
<dbReference type="GO" id="GO:0005524">
    <property type="term" value="F:ATP binding"/>
    <property type="evidence" value="ECO:0007669"/>
    <property type="project" value="UniProtKB-UniRule"/>
</dbReference>
<comment type="catalytic activity">
    <reaction evidence="15">
        <text>L-seryl-[protein] + ATP = O-phospho-L-seryl-[protein] + ADP + H(+)</text>
        <dbReference type="Rhea" id="RHEA:17989"/>
        <dbReference type="Rhea" id="RHEA-COMP:9863"/>
        <dbReference type="Rhea" id="RHEA-COMP:11604"/>
        <dbReference type="ChEBI" id="CHEBI:15378"/>
        <dbReference type="ChEBI" id="CHEBI:29999"/>
        <dbReference type="ChEBI" id="CHEBI:30616"/>
        <dbReference type="ChEBI" id="CHEBI:83421"/>
        <dbReference type="ChEBI" id="CHEBI:456216"/>
        <dbReference type="EC" id="2.7.11.1"/>
    </reaction>
</comment>
<reference evidence="20" key="1">
    <citation type="submission" date="2019-08" db="EMBL/GenBank/DDBJ databases">
        <title>Reference gene set and small RNA set construction with multiple tissues from Davidia involucrata Baill.</title>
        <authorList>
            <person name="Yang H."/>
            <person name="Zhou C."/>
            <person name="Li G."/>
            <person name="Wang J."/>
            <person name="Gao P."/>
            <person name="Wang M."/>
            <person name="Wang R."/>
            <person name="Zhao Y."/>
        </authorList>
    </citation>
    <scope>NUCLEOTIDE SEQUENCE</scope>
    <source>
        <tissue evidence="20">Mixed with DoveR01_LX</tissue>
    </source>
</reference>
<evidence type="ECO:0000256" key="3">
    <source>
        <dbReference type="ARBA" id="ARBA00022527"/>
    </source>
</evidence>
<evidence type="ECO:0000313" key="20">
    <source>
        <dbReference type="EMBL" id="MPA45697.1"/>
    </source>
</evidence>
<keyword evidence="5 17" id="KW-0812">Transmembrane</keyword>
<dbReference type="EMBL" id="GHES01015138">
    <property type="protein sequence ID" value="MPA45697.1"/>
    <property type="molecule type" value="Transcribed_RNA"/>
</dbReference>
<keyword evidence="8" id="KW-0418">Kinase</keyword>
<comment type="subcellular location">
    <subcellularLocation>
        <location evidence="1">Membrane</location>
        <topology evidence="1">Single-pass type I membrane protein</topology>
    </subcellularLocation>
</comment>
<dbReference type="InterPro" id="IPR011009">
    <property type="entry name" value="Kinase-like_dom_sf"/>
</dbReference>
<organism evidence="20">
    <name type="scientific">Davidia involucrata</name>
    <name type="common">Dove tree</name>
    <dbReference type="NCBI Taxonomy" id="16924"/>
    <lineage>
        <taxon>Eukaryota</taxon>
        <taxon>Viridiplantae</taxon>
        <taxon>Streptophyta</taxon>
        <taxon>Embryophyta</taxon>
        <taxon>Tracheophyta</taxon>
        <taxon>Spermatophyta</taxon>
        <taxon>Magnoliopsida</taxon>
        <taxon>eudicotyledons</taxon>
        <taxon>Gunneridae</taxon>
        <taxon>Pentapetalae</taxon>
        <taxon>asterids</taxon>
        <taxon>Cornales</taxon>
        <taxon>Nyssaceae</taxon>
        <taxon>Davidia</taxon>
    </lineage>
</organism>
<feature type="domain" description="Protein kinase" evidence="19">
    <location>
        <begin position="307"/>
        <end position="613"/>
    </location>
</feature>
<dbReference type="InterPro" id="IPR000719">
    <property type="entry name" value="Prot_kinase_dom"/>
</dbReference>
<evidence type="ECO:0000256" key="15">
    <source>
        <dbReference type="ARBA" id="ARBA00048679"/>
    </source>
</evidence>
<gene>
    <name evidence="20" type="ORF">Din_015138</name>
</gene>
<dbReference type="PROSITE" id="PS00108">
    <property type="entry name" value="PROTEIN_KINASE_ST"/>
    <property type="match status" value="1"/>
</dbReference>
<evidence type="ECO:0000256" key="9">
    <source>
        <dbReference type="ARBA" id="ARBA00022840"/>
    </source>
</evidence>
<keyword evidence="11 17" id="KW-0472">Membrane</keyword>